<organism evidence="1 2">
    <name type="scientific">Tetranychus urticae</name>
    <name type="common">Two-spotted spider mite</name>
    <dbReference type="NCBI Taxonomy" id="32264"/>
    <lineage>
        <taxon>Eukaryota</taxon>
        <taxon>Metazoa</taxon>
        <taxon>Ecdysozoa</taxon>
        <taxon>Arthropoda</taxon>
        <taxon>Chelicerata</taxon>
        <taxon>Arachnida</taxon>
        <taxon>Acari</taxon>
        <taxon>Acariformes</taxon>
        <taxon>Trombidiformes</taxon>
        <taxon>Prostigmata</taxon>
        <taxon>Eleutherengona</taxon>
        <taxon>Raphignathae</taxon>
        <taxon>Tetranychoidea</taxon>
        <taxon>Tetranychidae</taxon>
        <taxon>Tetranychus</taxon>
    </lineage>
</organism>
<keyword evidence="2" id="KW-1185">Reference proteome</keyword>
<dbReference type="HOGENOM" id="CLU_3411026_0_0_1"/>
<dbReference type="AlphaFoldDB" id="T1KRJ1"/>
<name>T1KRJ1_TETUR</name>
<dbReference type="EMBL" id="CAEY01000378">
    <property type="status" value="NOT_ANNOTATED_CDS"/>
    <property type="molecule type" value="Genomic_DNA"/>
</dbReference>
<proteinExistence type="predicted"/>
<evidence type="ECO:0000313" key="2">
    <source>
        <dbReference type="Proteomes" id="UP000015104"/>
    </source>
</evidence>
<accession>T1KRJ1</accession>
<reference evidence="1" key="2">
    <citation type="submission" date="2015-06" db="UniProtKB">
        <authorList>
            <consortium name="EnsemblMetazoa"/>
        </authorList>
    </citation>
    <scope>IDENTIFICATION</scope>
</reference>
<dbReference type="Proteomes" id="UP000015104">
    <property type="component" value="Unassembled WGS sequence"/>
</dbReference>
<dbReference type="EnsemblMetazoa" id="tetur18g03688.1">
    <property type="protein sequence ID" value="tetur18g03688.1"/>
    <property type="gene ID" value="tetur18g03688"/>
</dbReference>
<sequence>MHNCSKSFSAIRFSMFSYSFQSTEGTGQP</sequence>
<evidence type="ECO:0000313" key="1">
    <source>
        <dbReference type="EnsemblMetazoa" id="tetur18g03688.1"/>
    </source>
</evidence>
<reference evidence="2" key="1">
    <citation type="submission" date="2011-08" db="EMBL/GenBank/DDBJ databases">
        <authorList>
            <person name="Rombauts S."/>
        </authorList>
    </citation>
    <scope>NUCLEOTIDE SEQUENCE</scope>
    <source>
        <strain evidence="2">London</strain>
    </source>
</reference>
<protein>
    <submittedName>
        <fullName evidence="1">Uncharacterized protein</fullName>
    </submittedName>
</protein>